<sequence length="56" mass="5928">MVPLGLVVLGAPLLACLSISFSQDGCRRIVQRSLTPPPPMEDLEVAAVVTVANPER</sequence>
<organism evidence="2 3">
    <name type="scientific">Dendrobium catenatum</name>
    <dbReference type="NCBI Taxonomy" id="906689"/>
    <lineage>
        <taxon>Eukaryota</taxon>
        <taxon>Viridiplantae</taxon>
        <taxon>Streptophyta</taxon>
        <taxon>Embryophyta</taxon>
        <taxon>Tracheophyta</taxon>
        <taxon>Spermatophyta</taxon>
        <taxon>Magnoliopsida</taxon>
        <taxon>Liliopsida</taxon>
        <taxon>Asparagales</taxon>
        <taxon>Orchidaceae</taxon>
        <taxon>Epidendroideae</taxon>
        <taxon>Malaxideae</taxon>
        <taxon>Dendrobiinae</taxon>
        <taxon>Dendrobium</taxon>
    </lineage>
</organism>
<feature type="chain" id="PRO_5014180760" evidence="1">
    <location>
        <begin position="19"/>
        <end position="56"/>
    </location>
</feature>
<feature type="signal peptide" evidence="1">
    <location>
        <begin position="1"/>
        <end position="18"/>
    </location>
</feature>
<dbReference type="EMBL" id="KZ501901">
    <property type="protein sequence ID" value="PKU86990.1"/>
    <property type="molecule type" value="Genomic_DNA"/>
</dbReference>
<keyword evidence="3" id="KW-1185">Reference proteome</keyword>
<evidence type="ECO:0000256" key="1">
    <source>
        <dbReference type="SAM" id="SignalP"/>
    </source>
</evidence>
<accession>A0A2I0XGG8</accession>
<gene>
    <name evidence="2" type="ORF">MA16_Dca013937</name>
</gene>
<dbReference type="Proteomes" id="UP000233837">
    <property type="component" value="Unassembled WGS sequence"/>
</dbReference>
<evidence type="ECO:0000313" key="2">
    <source>
        <dbReference type="EMBL" id="PKU86990.1"/>
    </source>
</evidence>
<name>A0A2I0XGG8_9ASPA</name>
<reference evidence="2 3" key="1">
    <citation type="journal article" date="2016" name="Sci. Rep.">
        <title>The Dendrobium catenatum Lindl. genome sequence provides insights into polysaccharide synthase, floral development and adaptive evolution.</title>
        <authorList>
            <person name="Zhang G.Q."/>
            <person name="Xu Q."/>
            <person name="Bian C."/>
            <person name="Tsai W.C."/>
            <person name="Yeh C.M."/>
            <person name="Liu K.W."/>
            <person name="Yoshida K."/>
            <person name="Zhang L.S."/>
            <person name="Chang S.B."/>
            <person name="Chen F."/>
            <person name="Shi Y."/>
            <person name="Su Y.Y."/>
            <person name="Zhang Y.Q."/>
            <person name="Chen L.J."/>
            <person name="Yin Y."/>
            <person name="Lin M."/>
            <person name="Huang H."/>
            <person name="Deng H."/>
            <person name="Wang Z.W."/>
            <person name="Zhu S.L."/>
            <person name="Zhao X."/>
            <person name="Deng C."/>
            <person name="Niu S.C."/>
            <person name="Huang J."/>
            <person name="Wang M."/>
            <person name="Liu G.H."/>
            <person name="Yang H.J."/>
            <person name="Xiao X.J."/>
            <person name="Hsiao Y.Y."/>
            <person name="Wu W.L."/>
            <person name="Chen Y.Y."/>
            <person name="Mitsuda N."/>
            <person name="Ohme-Takagi M."/>
            <person name="Luo Y.B."/>
            <person name="Van de Peer Y."/>
            <person name="Liu Z.J."/>
        </authorList>
    </citation>
    <scope>NUCLEOTIDE SEQUENCE [LARGE SCALE GENOMIC DNA]</scope>
    <source>
        <tissue evidence="2">The whole plant</tissue>
    </source>
</reference>
<reference evidence="2 3" key="2">
    <citation type="journal article" date="2017" name="Nature">
        <title>The Apostasia genome and the evolution of orchids.</title>
        <authorList>
            <person name="Zhang G.Q."/>
            <person name="Liu K.W."/>
            <person name="Li Z."/>
            <person name="Lohaus R."/>
            <person name="Hsiao Y.Y."/>
            <person name="Niu S.C."/>
            <person name="Wang J.Y."/>
            <person name="Lin Y.C."/>
            <person name="Xu Q."/>
            <person name="Chen L.J."/>
            <person name="Yoshida K."/>
            <person name="Fujiwara S."/>
            <person name="Wang Z.W."/>
            <person name="Zhang Y.Q."/>
            <person name="Mitsuda N."/>
            <person name="Wang M."/>
            <person name="Liu G.H."/>
            <person name="Pecoraro L."/>
            <person name="Huang H.X."/>
            <person name="Xiao X.J."/>
            <person name="Lin M."/>
            <person name="Wu X.Y."/>
            <person name="Wu W.L."/>
            <person name="Chen Y.Y."/>
            <person name="Chang S.B."/>
            <person name="Sakamoto S."/>
            <person name="Ohme-Takagi M."/>
            <person name="Yagi M."/>
            <person name="Zeng S.J."/>
            <person name="Shen C.Y."/>
            <person name="Yeh C.M."/>
            <person name="Luo Y.B."/>
            <person name="Tsai W.C."/>
            <person name="Van de Peer Y."/>
            <person name="Liu Z.J."/>
        </authorList>
    </citation>
    <scope>NUCLEOTIDE SEQUENCE [LARGE SCALE GENOMIC DNA]</scope>
    <source>
        <tissue evidence="2">The whole plant</tissue>
    </source>
</reference>
<keyword evidence="1" id="KW-0732">Signal</keyword>
<proteinExistence type="predicted"/>
<dbReference type="AlphaFoldDB" id="A0A2I0XGG8"/>
<protein>
    <submittedName>
        <fullName evidence="2">Uncharacterized protein</fullName>
    </submittedName>
</protein>
<evidence type="ECO:0000313" key="3">
    <source>
        <dbReference type="Proteomes" id="UP000233837"/>
    </source>
</evidence>